<reference evidence="2" key="1">
    <citation type="submission" date="2022-11" db="EMBL/GenBank/DDBJ databases">
        <title>Centuries of genome instability and evolution in soft-shell clam transmissible cancer (bioRxiv).</title>
        <authorList>
            <person name="Hart S.F.M."/>
            <person name="Yonemitsu M.A."/>
            <person name="Giersch R.M."/>
            <person name="Beal B.F."/>
            <person name="Arriagada G."/>
            <person name="Davis B.W."/>
            <person name="Ostrander E.A."/>
            <person name="Goff S.P."/>
            <person name="Metzger M.J."/>
        </authorList>
    </citation>
    <scope>NUCLEOTIDE SEQUENCE</scope>
    <source>
        <strain evidence="2">MELC-2E11</strain>
        <tissue evidence="2">Siphon/mantle</tissue>
    </source>
</reference>
<evidence type="ECO:0000313" key="2">
    <source>
        <dbReference type="EMBL" id="WAR16117.1"/>
    </source>
</evidence>
<keyword evidence="3" id="KW-1185">Reference proteome</keyword>
<accession>A0ABY7F1N6</accession>
<evidence type="ECO:0000259" key="1">
    <source>
        <dbReference type="Pfam" id="PF00102"/>
    </source>
</evidence>
<dbReference type="Pfam" id="PF00102">
    <property type="entry name" value="Y_phosphatase"/>
    <property type="match status" value="1"/>
</dbReference>
<feature type="domain" description="Tyrosine-protein phosphatase" evidence="1">
    <location>
        <begin position="20"/>
        <end position="105"/>
    </location>
</feature>
<name>A0ABY7F1N6_MYAAR</name>
<dbReference type="InterPro" id="IPR000242">
    <property type="entry name" value="PTP_cat"/>
</dbReference>
<evidence type="ECO:0000313" key="3">
    <source>
        <dbReference type="Proteomes" id="UP001164746"/>
    </source>
</evidence>
<dbReference type="EMBL" id="CP111021">
    <property type="protein sequence ID" value="WAR16117.1"/>
    <property type="molecule type" value="Genomic_DNA"/>
</dbReference>
<dbReference type="Gene3D" id="3.90.190.10">
    <property type="entry name" value="Protein tyrosine phosphatase superfamily"/>
    <property type="match status" value="1"/>
</dbReference>
<organism evidence="2 3">
    <name type="scientific">Mya arenaria</name>
    <name type="common">Soft-shell clam</name>
    <dbReference type="NCBI Taxonomy" id="6604"/>
    <lineage>
        <taxon>Eukaryota</taxon>
        <taxon>Metazoa</taxon>
        <taxon>Spiralia</taxon>
        <taxon>Lophotrochozoa</taxon>
        <taxon>Mollusca</taxon>
        <taxon>Bivalvia</taxon>
        <taxon>Autobranchia</taxon>
        <taxon>Heteroconchia</taxon>
        <taxon>Euheterodonta</taxon>
        <taxon>Imparidentia</taxon>
        <taxon>Neoheterodontei</taxon>
        <taxon>Myida</taxon>
        <taxon>Myoidea</taxon>
        <taxon>Myidae</taxon>
        <taxon>Mya</taxon>
    </lineage>
</organism>
<gene>
    <name evidence="2" type="ORF">MAR_030711</name>
</gene>
<dbReference type="SUPFAM" id="SSF52799">
    <property type="entry name" value="(Phosphotyrosine protein) phosphatases II"/>
    <property type="match status" value="1"/>
</dbReference>
<sequence>MKSLLLDETSLRKERTEVEQIFQDIGEYYPADNQELKKGQLTISCGRDKVTNEYNIQKWLTIEFKGSTQSEGGKSTLRHFEFTDWNQTGNVPSSLANYVAFLRDAQFDFCHDCVLEFVRSFKTYSNFSEDI</sequence>
<proteinExistence type="predicted"/>
<dbReference type="Proteomes" id="UP001164746">
    <property type="component" value="Chromosome 10"/>
</dbReference>
<dbReference type="InterPro" id="IPR029021">
    <property type="entry name" value="Prot-tyrosine_phosphatase-like"/>
</dbReference>
<protein>
    <recommendedName>
        <fullName evidence="1">Tyrosine-protein phosphatase domain-containing protein</fullName>
    </recommendedName>
</protein>